<gene>
    <name evidence="2" type="ORF">TrLO_g14856</name>
</gene>
<accession>A0A9W7FRM9</accession>
<evidence type="ECO:0000256" key="1">
    <source>
        <dbReference type="SAM" id="MobiDB-lite"/>
    </source>
</evidence>
<dbReference type="Proteomes" id="UP001165122">
    <property type="component" value="Unassembled WGS sequence"/>
</dbReference>
<name>A0A9W7FRM9_9STRA</name>
<dbReference type="OrthoDB" id="538223at2759"/>
<reference evidence="3" key="1">
    <citation type="journal article" date="2023" name="Commun. Biol.">
        <title>Genome analysis of Parmales, the sister group of diatoms, reveals the evolutionary specialization of diatoms from phago-mixotrophs to photoautotrophs.</title>
        <authorList>
            <person name="Ban H."/>
            <person name="Sato S."/>
            <person name="Yoshikawa S."/>
            <person name="Yamada K."/>
            <person name="Nakamura Y."/>
            <person name="Ichinomiya M."/>
            <person name="Sato N."/>
            <person name="Blanc-Mathieu R."/>
            <person name="Endo H."/>
            <person name="Kuwata A."/>
            <person name="Ogata H."/>
        </authorList>
    </citation>
    <scope>NUCLEOTIDE SEQUENCE [LARGE SCALE GENOMIC DNA]</scope>
    <source>
        <strain evidence="3">NIES 3700</strain>
    </source>
</reference>
<dbReference type="Gene3D" id="2.130.10.10">
    <property type="entry name" value="YVTN repeat-like/Quinoprotein amine dehydrogenase"/>
    <property type="match status" value="1"/>
</dbReference>
<evidence type="ECO:0000313" key="2">
    <source>
        <dbReference type="EMBL" id="GMI17754.1"/>
    </source>
</evidence>
<feature type="region of interest" description="Disordered" evidence="1">
    <location>
        <begin position="163"/>
        <end position="206"/>
    </location>
</feature>
<proteinExistence type="predicted"/>
<keyword evidence="3" id="KW-1185">Reference proteome</keyword>
<dbReference type="InterPro" id="IPR036322">
    <property type="entry name" value="WD40_repeat_dom_sf"/>
</dbReference>
<dbReference type="SUPFAM" id="SSF50978">
    <property type="entry name" value="WD40 repeat-like"/>
    <property type="match status" value="1"/>
</dbReference>
<feature type="compositionally biased region" description="Acidic residues" evidence="1">
    <location>
        <begin position="174"/>
        <end position="198"/>
    </location>
</feature>
<evidence type="ECO:0008006" key="4">
    <source>
        <dbReference type="Google" id="ProtNLM"/>
    </source>
</evidence>
<evidence type="ECO:0000313" key="3">
    <source>
        <dbReference type="Proteomes" id="UP001165122"/>
    </source>
</evidence>
<sequence length="583" mass="64220">MSGFTDASGLPLPDDIAALLDGNKPTIESMDDLMLSTLSGDGTENDMSTNEAVDNLDNEEMDMEMLQALNSAIEEGEKVLKSQCIVCPPTNPAMSMLKGTNNKSQNDDLDDTTLEDALRLVSNLDVDDLPENGIKGDEEVIQMAEEVGLKVAPVNDLEQGWDGVFGEEYKREEEEYDPEDEERDFEVDDDEEEEEYDAEQAPPEIPPPHLQHPLLYSLSQTFISPNLLIAPKSTCFSTSLSPTLTLVTSSSGHIHLWSAPETGKPATLKVPIASGVDSGEYEVLRSQILTINSTTYVVVGTASGLSQSYTYENGSLTPYKTYDLTKQEYEKKDALAPQIYALNVLEINGVHFLIVGADDTIYVWDFNTARLIRSHGFHPAKNNTSMGGSRNPNDICYIFSSDWNQITKKGAIGLSDGTCRIVDFDLHCEQVLSLPIEGTRLTSTSWNFEGDKVLTGFSTGHLVLWSFESRWRCSGVFMMGGNVYGSLFFPPSTPKSSDEEFSELLVIGYNSNGEIKAFNSLTGQPEPVLDLMEPKGEVYDVKCREVEGGWDFVVAGGRQEGFMGCPQERFRCKYDGGIAKGEE</sequence>
<organism evidence="2 3">
    <name type="scientific">Triparma laevis f. longispina</name>
    <dbReference type="NCBI Taxonomy" id="1714387"/>
    <lineage>
        <taxon>Eukaryota</taxon>
        <taxon>Sar</taxon>
        <taxon>Stramenopiles</taxon>
        <taxon>Ochrophyta</taxon>
        <taxon>Bolidophyceae</taxon>
        <taxon>Parmales</taxon>
        <taxon>Triparmaceae</taxon>
        <taxon>Triparma</taxon>
    </lineage>
</organism>
<dbReference type="EMBL" id="BRXW01000304">
    <property type="protein sequence ID" value="GMI17754.1"/>
    <property type="molecule type" value="Genomic_DNA"/>
</dbReference>
<dbReference type="InterPro" id="IPR015943">
    <property type="entry name" value="WD40/YVTN_repeat-like_dom_sf"/>
</dbReference>
<dbReference type="AlphaFoldDB" id="A0A9W7FRM9"/>
<protein>
    <recommendedName>
        <fullName evidence="4">WD40 repeat-like protein</fullName>
    </recommendedName>
</protein>
<comment type="caution">
    <text evidence="2">The sequence shown here is derived from an EMBL/GenBank/DDBJ whole genome shotgun (WGS) entry which is preliminary data.</text>
</comment>